<comment type="caution">
    <text evidence="4">The sequence shown here is derived from an EMBL/GenBank/DDBJ whole genome shotgun (WGS) entry which is preliminary data.</text>
</comment>
<dbReference type="InterPro" id="IPR031924">
    <property type="entry name" value="GH115"/>
</dbReference>
<dbReference type="EMBL" id="JAKWFO010000002">
    <property type="protein sequence ID" value="KAI9638753.1"/>
    <property type="molecule type" value="Genomic_DNA"/>
</dbReference>
<evidence type="ECO:0000256" key="2">
    <source>
        <dbReference type="SAM" id="SignalP"/>
    </source>
</evidence>
<dbReference type="InterPro" id="IPR041437">
    <property type="entry name" value="GH115_C"/>
</dbReference>
<dbReference type="GeneID" id="77725712"/>
<organism evidence="4 5">
    <name type="scientific">Dioszegia hungarica</name>
    <dbReference type="NCBI Taxonomy" id="4972"/>
    <lineage>
        <taxon>Eukaryota</taxon>
        <taxon>Fungi</taxon>
        <taxon>Dikarya</taxon>
        <taxon>Basidiomycota</taxon>
        <taxon>Agaricomycotina</taxon>
        <taxon>Tremellomycetes</taxon>
        <taxon>Tremellales</taxon>
        <taxon>Bulleribasidiaceae</taxon>
        <taxon>Dioszegia</taxon>
    </lineage>
</organism>
<accession>A0AA38HC07</accession>
<evidence type="ECO:0000259" key="3">
    <source>
        <dbReference type="Pfam" id="PF17829"/>
    </source>
</evidence>
<dbReference type="Gene3D" id="1.20.58.2150">
    <property type="match status" value="1"/>
</dbReference>
<dbReference type="PANTHER" id="PTHR37842:SF2">
    <property type="entry name" value="GYLCOSYL HYDROLASE 115 C-TERMINAL DOMAIN-CONTAINING PROTEIN"/>
    <property type="match status" value="1"/>
</dbReference>
<dbReference type="RefSeq" id="XP_052948530.1">
    <property type="nucleotide sequence ID" value="XM_053086511.1"/>
</dbReference>
<sequence length="1043" mass="117130">MVAVHLLAGVSILLGAQQALALGQKQCITFPQEGGHPRPHHLETAEQQAVFSPIEPASYSNDLLIASTRQKFALPLLLDSKDDDAIHLAAASFARDVEKVTGVRPHLYNNTLPKGTKRCIMVGSAGSGLVGGMGLEHVEEMKGKWEAFDVRVVDKARNLEEALVISGSDRRGVVFGLYDLSEQLGVSPWYWWDDVSIPKRSAIAFDRSSVCAHGEPTVKFRGLFINDELPVMWNWAKDFFGIDYPESPFQVGLYERMFETVLRMKGNFMWPAMWVNMFAVDGLNPQKNGLPKEPLAGPNQALAHRMGVVMGTSHHEPMSRNKPEWDLEGTGDWDWQKNEKKLTEWWTYGAERAKGLDTVFTMGLRGDGDEPLTGASIELLEEVTGKQQGILKKVYDGEAVPQAWALYKEVQGYYLQGMKIPDDVTTLFSDDNWGNIMGVLPFNHTHSAGGGIYYHADYVGRPTQYKWINTINLAKTWEQMQIANAFRTNNIWILNVGDVKHHELPAEHFMHLAYDFDAWPINSVTKFLRLWAAREFGGEHSHEIADIMGHYSQITASLKPELYNVSSWSIINYEEAERVQGTWDDLFTRAEKVYHSLEKARRVAFFEVVYAPVALITHANRMYIAAGRNNLYAYQGRTSANRMAERAIKEFQQDHNLTEVYHTMLHGKWNHILSQPHLNMDPHYILHKPRNTVPPLSFIQENEPSLPRWDGTKPAQPAYVRYSVESSMGAWPGHGFYNCPKHFDCRDPQLYRMDPYGASRRWVDVSAAGPKDTTWLATPSADWLVVHPAHGKIKKDGSADQRVYVSIDWSKVPSAGEGNHTHWDNATVHFAASDGSNATVSTPISKPNPPPSDFKGHVQGDGYVAIEAAHWTRDSSVDGHKFHEIEWYGRSLSGIEMYPSSDVNFTVGTGPSAQYDIWTTGTGQNTVEITVQLGPAFNFQLGKELAFGLGFDGDNREIHPIPPVGTQPDAGSVPEDWEEVTRTEVRNVTQTFDLKDGDRPGRHTVSLFGMTSGLVVERIWVDMGGIKQRGYSYLGPPESHRFV</sequence>
<dbReference type="InterPro" id="IPR042301">
    <property type="entry name" value="GH115_sf"/>
</dbReference>
<dbReference type="GO" id="GO:0016787">
    <property type="term" value="F:hydrolase activity"/>
    <property type="evidence" value="ECO:0007669"/>
    <property type="project" value="UniProtKB-KW"/>
</dbReference>
<evidence type="ECO:0000256" key="1">
    <source>
        <dbReference type="ARBA" id="ARBA00022801"/>
    </source>
</evidence>
<dbReference type="PANTHER" id="PTHR37842">
    <property type="match status" value="1"/>
</dbReference>
<feature type="domain" description="Gylcosyl hydrolase 115 C-terminal" evidence="3">
    <location>
        <begin position="856"/>
        <end position="1038"/>
    </location>
</feature>
<dbReference type="SUPFAM" id="SSF55545">
    <property type="entry name" value="beta-N-acetylhexosaminidase-like domain"/>
    <property type="match status" value="1"/>
</dbReference>
<protein>
    <recommendedName>
        <fullName evidence="3">Gylcosyl hydrolase 115 C-terminal domain-containing protein</fullName>
    </recommendedName>
</protein>
<dbReference type="Gene3D" id="3.20.20.520">
    <property type="entry name" value="Glycosyl hydrolase family 115"/>
    <property type="match status" value="1"/>
</dbReference>
<dbReference type="Pfam" id="PF15979">
    <property type="entry name" value="Glyco_hydro_115"/>
    <property type="match status" value="1"/>
</dbReference>
<keyword evidence="2" id="KW-0732">Signal</keyword>
<dbReference type="AlphaFoldDB" id="A0AA38HC07"/>
<evidence type="ECO:0000313" key="5">
    <source>
        <dbReference type="Proteomes" id="UP001164286"/>
    </source>
</evidence>
<dbReference type="Gene3D" id="3.30.379.10">
    <property type="entry name" value="Chitobiase/beta-hexosaminidase domain 2-like"/>
    <property type="match status" value="1"/>
</dbReference>
<keyword evidence="5" id="KW-1185">Reference proteome</keyword>
<dbReference type="Proteomes" id="UP001164286">
    <property type="component" value="Unassembled WGS sequence"/>
</dbReference>
<feature type="chain" id="PRO_5041235990" description="Gylcosyl hydrolase 115 C-terminal domain-containing protein" evidence="2">
    <location>
        <begin position="22"/>
        <end position="1043"/>
    </location>
</feature>
<gene>
    <name evidence="4" type="ORF">MKK02DRAFT_22063</name>
</gene>
<reference evidence="4" key="1">
    <citation type="journal article" date="2022" name="G3 (Bethesda)">
        <title>High quality genome of the basidiomycete yeast Dioszegia hungarica PDD-24b-2 isolated from cloud water.</title>
        <authorList>
            <person name="Jarrige D."/>
            <person name="Haridas S."/>
            <person name="Bleykasten-Grosshans C."/>
            <person name="Joly M."/>
            <person name="Nadalig T."/>
            <person name="Sancelme M."/>
            <person name="Vuilleumier S."/>
            <person name="Grigoriev I.V."/>
            <person name="Amato P."/>
            <person name="Bringel F."/>
        </authorList>
    </citation>
    <scope>NUCLEOTIDE SEQUENCE</scope>
    <source>
        <strain evidence="4">PDD-24b-2</strain>
    </source>
</reference>
<evidence type="ECO:0000313" key="4">
    <source>
        <dbReference type="EMBL" id="KAI9638753.1"/>
    </source>
</evidence>
<name>A0AA38HC07_9TREE</name>
<feature type="signal peptide" evidence="2">
    <location>
        <begin position="1"/>
        <end position="21"/>
    </location>
</feature>
<keyword evidence="1" id="KW-0378">Hydrolase</keyword>
<dbReference type="InterPro" id="IPR029018">
    <property type="entry name" value="Hex-like_dom2"/>
</dbReference>
<dbReference type="Pfam" id="PF17829">
    <property type="entry name" value="GH115_C"/>
    <property type="match status" value="1"/>
</dbReference>
<proteinExistence type="predicted"/>
<dbReference type="Gene3D" id="2.60.120.1620">
    <property type="match status" value="1"/>
</dbReference>